<keyword evidence="2 3" id="KW-0040">ANK repeat</keyword>
<dbReference type="OrthoDB" id="4158831at2759"/>
<proteinExistence type="predicted"/>
<dbReference type="PROSITE" id="PS50088">
    <property type="entry name" value="ANK_REPEAT"/>
    <property type="match status" value="1"/>
</dbReference>
<keyword evidence="1" id="KW-0677">Repeat</keyword>
<dbReference type="Gene3D" id="1.25.40.20">
    <property type="entry name" value="Ankyrin repeat-containing domain"/>
    <property type="match status" value="1"/>
</dbReference>
<dbReference type="GeneID" id="19972284"/>
<dbReference type="PANTHER" id="PTHR24189">
    <property type="entry name" value="MYOTROPHIN"/>
    <property type="match status" value="1"/>
</dbReference>
<dbReference type="Proteomes" id="UP000030752">
    <property type="component" value="Unassembled WGS sequence"/>
</dbReference>
<dbReference type="SMART" id="SM00248">
    <property type="entry name" value="ANK"/>
    <property type="match status" value="3"/>
</dbReference>
<dbReference type="InterPro" id="IPR050745">
    <property type="entry name" value="Multifunctional_regulatory"/>
</dbReference>
<dbReference type="AlphaFoldDB" id="W2RVX0"/>
<dbReference type="InterPro" id="IPR002110">
    <property type="entry name" value="Ankyrin_rpt"/>
</dbReference>
<accession>W2RVX0</accession>
<feature type="repeat" description="ANK" evidence="3">
    <location>
        <begin position="273"/>
        <end position="305"/>
    </location>
</feature>
<dbReference type="RefSeq" id="XP_008717509.1">
    <property type="nucleotide sequence ID" value="XM_008719287.1"/>
</dbReference>
<evidence type="ECO:0000313" key="5">
    <source>
        <dbReference type="Proteomes" id="UP000030752"/>
    </source>
</evidence>
<evidence type="ECO:0000256" key="3">
    <source>
        <dbReference type="PROSITE-ProRule" id="PRU00023"/>
    </source>
</evidence>
<gene>
    <name evidence="4" type="ORF">HMPREF1541_04945</name>
</gene>
<organism evidence="4 5">
    <name type="scientific">Cyphellophora europaea (strain CBS 101466)</name>
    <name type="common">Phialophora europaea</name>
    <dbReference type="NCBI Taxonomy" id="1220924"/>
    <lineage>
        <taxon>Eukaryota</taxon>
        <taxon>Fungi</taxon>
        <taxon>Dikarya</taxon>
        <taxon>Ascomycota</taxon>
        <taxon>Pezizomycotina</taxon>
        <taxon>Eurotiomycetes</taxon>
        <taxon>Chaetothyriomycetidae</taxon>
        <taxon>Chaetothyriales</taxon>
        <taxon>Cyphellophoraceae</taxon>
        <taxon>Cyphellophora</taxon>
    </lineage>
</organism>
<sequence>MADIVGTTFACVQILDTTIKLKSLWQSIKGAPAEIAAFVDEIQAFHQVCSSIADQQQGVDPKNTNESVRICLAQCERQIKHLLEEAKGLHEGFLKHQKRTYWRFESTKTTLAAHKAALGRATWFLVAAQNLQEREQRQYDTGKILEVLNFLHMQLLQSAPPAFGDLEMQSDPRQQASLTVKESCLHSSSQRYKHRRGTEAWSMRLISPSWLFKTVLDLQITRATSFEWNYNFRILNVVGEPSRFMLAAKAGDIETMKELFSNGSASPFDVDKEGRSALHYAAFQGQLEACELLLQNGAQANAQSFIGSTPLMHASIAFRAWVRWKPDKRKRMQELLRLLMEHKTYDQAAFTAYEASLFNGDIGYCGDPEGLQIVQRCAFVSHASLDLAERFKWAMALETWSIRGATAELLETALGCSPIEPAAYWLKNSDNETLLFFIARCLGFEHSKSRTENLAGWRRLLRDAVTAGANLHATSTSTMSPNTDPFWAFFSRYKKSFRHLRRHGYSFTPALRLWVTELQFAGVNLVEYGERLLSKLRSGLLSYEWDIYKGPSTKRVERPWVSNRELPWRLISFSFGPEPDDWQAWTTNPIDELVGDFWHLIDNPEAFMPGAWMEYFDDATKKVRISPDKVVGRVREIGLE</sequence>
<dbReference type="InterPro" id="IPR036770">
    <property type="entry name" value="Ankyrin_rpt-contain_sf"/>
</dbReference>
<dbReference type="SUPFAM" id="SSF48403">
    <property type="entry name" value="Ankyrin repeat"/>
    <property type="match status" value="1"/>
</dbReference>
<dbReference type="InParanoid" id="W2RVX0"/>
<evidence type="ECO:0000256" key="1">
    <source>
        <dbReference type="ARBA" id="ARBA00022737"/>
    </source>
</evidence>
<name>W2RVX0_CYPE1</name>
<dbReference type="EMBL" id="KB822720">
    <property type="protein sequence ID" value="ETN40666.1"/>
    <property type="molecule type" value="Genomic_DNA"/>
</dbReference>
<dbReference type="eggNOG" id="KOG0504">
    <property type="taxonomic scope" value="Eukaryota"/>
</dbReference>
<protein>
    <submittedName>
        <fullName evidence="4">Uncharacterized protein</fullName>
    </submittedName>
</protein>
<dbReference type="PROSITE" id="PS50297">
    <property type="entry name" value="ANK_REP_REGION"/>
    <property type="match status" value="1"/>
</dbReference>
<dbReference type="HOGENOM" id="CLU_025581_1_0_1"/>
<dbReference type="PANTHER" id="PTHR24189:SF50">
    <property type="entry name" value="ANKYRIN REPEAT AND SOCS BOX PROTEIN 2"/>
    <property type="match status" value="1"/>
</dbReference>
<dbReference type="VEuPathDB" id="FungiDB:HMPREF1541_04945"/>
<evidence type="ECO:0000256" key="2">
    <source>
        <dbReference type="ARBA" id="ARBA00023043"/>
    </source>
</evidence>
<evidence type="ECO:0000313" key="4">
    <source>
        <dbReference type="EMBL" id="ETN40666.1"/>
    </source>
</evidence>
<keyword evidence="5" id="KW-1185">Reference proteome</keyword>
<dbReference type="STRING" id="1220924.W2RVX0"/>
<reference evidence="4 5" key="1">
    <citation type="submission" date="2013-03" db="EMBL/GenBank/DDBJ databases">
        <title>The Genome Sequence of Phialophora europaea CBS 101466.</title>
        <authorList>
            <consortium name="The Broad Institute Genomics Platform"/>
            <person name="Cuomo C."/>
            <person name="de Hoog S."/>
            <person name="Gorbushina A."/>
            <person name="Walker B."/>
            <person name="Young S.K."/>
            <person name="Zeng Q."/>
            <person name="Gargeya S."/>
            <person name="Fitzgerald M."/>
            <person name="Haas B."/>
            <person name="Abouelleil A."/>
            <person name="Allen A.W."/>
            <person name="Alvarado L."/>
            <person name="Arachchi H.M."/>
            <person name="Berlin A.M."/>
            <person name="Chapman S.B."/>
            <person name="Gainer-Dewar J."/>
            <person name="Goldberg J."/>
            <person name="Griggs A."/>
            <person name="Gujja S."/>
            <person name="Hansen M."/>
            <person name="Howarth C."/>
            <person name="Imamovic A."/>
            <person name="Ireland A."/>
            <person name="Larimer J."/>
            <person name="McCowan C."/>
            <person name="Murphy C."/>
            <person name="Pearson M."/>
            <person name="Poon T.W."/>
            <person name="Priest M."/>
            <person name="Roberts A."/>
            <person name="Saif S."/>
            <person name="Shea T."/>
            <person name="Sisk P."/>
            <person name="Sykes S."/>
            <person name="Wortman J."/>
            <person name="Nusbaum C."/>
            <person name="Birren B."/>
        </authorList>
    </citation>
    <scope>NUCLEOTIDE SEQUENCE [LARGE SCALE GENOMIC DNA]</scope>
    <source>
        <strain evidence="4 5">CBS 101466</strain>
    </source>
</reference>
<dbReference type="Pfam" id="PF12796">
    <property type="entry name" value="Ank_2"/>
    <property type="match status" value="1"/>
</dbReference>